<evidence type="ECO:0000259" key="5">
    <source>
        <dbReference type="Pfam" id="PF00171"/>
    </source>
</evidence>
<dbReference type="FunFam" id="3.40.605.10:FF:000005">
    <property type="entry name" value="Succinate-semialdehyde dehydrogenase I"/>
    <property type="match status" value="1"/>
</dbReference>
<evidence type="ECO:0000313" key="6">
    <source>
        <dbReference type="EMBL" id="SDZ80740.1"/>
    </source>
</evidence>
<dbReference type="InterPro" id="IPR016163">
    <property type="entry name" value="Ald_DH_C"/>
</dbReference>
<dbReference type="GO" id="GO:0004777">
    <property type="term" value="F:succinate-semialdehyde dehydrogenase (NAD+) activity"/>
    <property type="evidence" value="ECO:0007669"/>
    <property type="project" value="TreeGrafter"/>
</dbReference>
<name>A0A1H3W193_9GAMM</name>
<feature type="domain" description="Aldehyde dehydrogenase" evidence="5">
    <location>
        <begin position="21"/>
        <end position="478"/>
    </location>
</feature>
<dbReference type="Pfam" id="PF00171">
    <property type="entry name" value="Aldedh"/>
    <property type="match status" value="1"/>
</dbReference>
<dbReference type="GO" id="GO:0009450">
    <property type="term" value="P:gamma-aminobutyric acid catabolic process"/>
    <property type="evidence" value="ECO:0007669"/>
    <property type="project" value="TreeGrafter"/>
</dbReference>
<proteinExistence type="inferred from homology"/>
<dbReference type="FunFam" id="3.40.309.10:FF:000004">
    <property type="entry name" value="Succinate-semialdehyde dehydrogenase I"/>
    <property type="match status" value="1"/>
</dbReference>
<dbReference type="InterPro" id="IPR016161">
    <property type="entry name" value="Ald_DH/histidinol_DH"/>
</dbReference>
<dbReference type="Gene3D" id="3.40.605.10">
    <property type="entry name" value="Aldehyde Dehydrogenase, Chain A, domain 1"/>
    <property type="match status" value="1"/>
</dbReference>
<feature type="active site" evidence="3">
    <location>
        <position position="255"/>
    </location>
</feature>
<dbReference type="InterPro" id="IPR015590">
    <property type="entry name" value="Aldehyde_DH_dom"/>
</dbReference>
<dbReference type="SUPFAM" id="SSF53720">
    <property type="entry name" value="ALDH-like"/>
    <property type="match status" value="1"/>
</dbReference>
<comment type="similarity">
    <text evidence="1 4">Belongs to the aldehyde dehydrogenase family.</text>
</comment>
<evidence type="ECO:0000256" key="1">
    <source>
        <dbReference type="ARBA" id="ARBA00009986"/>
    </source>
</evidence>
<evidence type="ECO:0000256" key="3">
    <source>
        <dbReference type="PROSITE-ProRule" id="PRU10007"/>
    </source>
</evidence>
<dbReference type="RefSeq" id="WP_091384722.1">
    <property type="nucleotide sequence ID" value="NZ_FNQO01000001.1"/>
</dbReference>
<dbReference type="CDD" id="cd07103">
    <property type="entry name" value="ALDH_F5_SSADH_GabD"/>
    <property type="match status" value="1"/>
</dbReference>
<dbReference type="FunFam" id="3.40.605.10:FF:000026">
    <property type="entry name" value="Aldehyde dehydrogenase, putative"/>
    <property type="match status" value="1"/>
</dbReference>
<evidence type="ECO:0000313" key="7">
    <source>
        <dbReference type="Proteomes" id="UP000198658"/>
    </source>
</evidence>
<keyword evidence="7" id="KW-1185">Reference proteome</keyword>
<organism evidence="6 7">
    <name type="scientific">Microbulbifer marinus</name>
    <dbReference type="NCBI Taxonomy" id="658218"/>
    <lineage>
        <taxon>Bacteria</taxon>
        <taxon>Pseudomonadati</taxon>
        <taxon>Pseudomonadota</taxon>
        <taxon>Gammaproteobacteria</taxon>
        <taxon>Cellvibrionales</taxon>
        <taxon>Microbulbiferaceae</taxon>
        <taxon>Microbulbifer</taxon>
    </lineage>
</organism>
<dbReference type="STRING" id="658218.SAMN05216562_0463"/>
<accession>A0A1H3W193</accession>
<dbReference type="PANTHER" id="PTHR43353:SF5">
    <property type="entry name" value="SUCCINATE-SEMIALDEHYDE DEHYDROGENASE, MITOCHONDRIAL"/>
    <property type="match status" value="1"/>
</dbReference>
<dbReference type="InterPro" id="IPR016162">
    <property type="entry name" value="Ald_DH_N"/>
</dbReference>
<dbReference type="Proteomes" id="UP000198658">
    <property type="component" value="Unassembled WGS sequence"/>
</dbReference>
<gene>
    <name evidence="6" type="ORF">SAMN05216562_0463</name>
</gene>
<protein>
    <submittedName>
        <fullName evidence="6">Succinate-semialdehyde dehydrogenase / glutarate-semialdehyde dehydrogenase</fullName>
    </submittedName>
</protein>
<dbReference type="Gene3D" id="3.40.309.10">
    <property type="entry name" value="Aldehyde Dehydrogenase, Chain A, domain 2"/>
    <property type="match status" value="1"/>
</dbReference>
<reference evidence="7" key="1">
    <citation type="submission" date="2016-10" db="EMBL/GenBank/DDBJ databases">
        <authorList>
            <person name="Varghese N."/>
            <person name="Submissions S."/>
        </authorList>
    </citation>
    <scope>NUCLEOTIDE SEQUENCE [LARGE SCALE GENOMIC DNA]</scope>
    <source>
        <strain evidence="7">CGMCC 1.10657</strain>
    </source>
</reference>
<sequence length="485" mass="52649">MTLNLKDPTLLKTQCFVGGEWVSGSGKLEVFNPATGKLLATVETVGSSETEQAIEAADKAMKAWQKTSAKERAVLLRNWYDLIMENQEDLATILTAEQGKSLAESRGEIAYSASYAEWFSEEARRNYGDTIAMPQTDRRGLVVRQPVGVVAAMIPWNFPSLITRKICPALAAGCGVVLKPSEETPLSALAMIELGRRAGIPAGLVSVVVADNPADIGDVLTASETVKKLTFTGSTAVGKMLAAQCAGTVKKLTLELGGNAPFIVFDDADLEAAAQNAALSKFRNAGQVCVCAQRIFVQEGIYDRFVARLKEIVQDYRVGDCMDESNTHGPQIHERSVLSIEEKVQDAIAKGGQVVLGGKRGEQGPNFYEPTILTNVDDSMRVFKEEIFGPVAAIYKFKTEEEAIQRGNDTEYGLAAYFYTRDLGRAWRVSEALDFGMVGVNETVITADIIPFGGMKQSGIGREGSRYGLEEFTEMKFICMGGLDQ</sequence>
<dbReference type="AlphaFoldDB" id="A0A1H3W193"/>
<dbReference type="PANTHER" id="PTHR43353">
    <property type="entry name" value="SUCCINATE-SEMIALDEHYDE DEHYDROGENASE, MITOCHONDRIAL"/>
    <property type="match status" value="1"/>
</dbReference>
<dbReference type="OrthoDB" id="5887723at2"/>
<evidence type="ECO:0000256" key="2">
    <source>
        <dbReference type="ARBA" id="ARBA00023002"/>
    </source>
</evidence>
<dbReference type="PROSITE" id="PS00687">
    <property type="entry name" value="ALDEHYDE_DEHYDR_GLU"/>
    <property type="match status" value="1"/>
</dbReference>
<evidence type="ECO:0000256" key="4">
    <source>
        <dbReference type="RuleBase" id="RU003345"/>
    </source>
</evidence>
<keyword evidence="2 4" id="KW-0560">Oxidoreductase</keyword>
<dbReference type="InterPro" id="IPR050740">
    <property type="entry name" value="Aldehyde_DH_Superfamily"/>
</dbReference>
<dbReference type="InterPro" id="IPR029510">
    <property type="entry name" value="Ald_DH_CS_GLU"/>
</dbReference>
<dbReference type="EMBL" id="FNQO01000001">
    <property type="protein sequence ID" value="SDZ80740.1"/>
    <property type="molecule type" value="Genomic_DNA"/>
</dbReference>